<accession>A0ABW2QH37</accession>
<dbReference type="Proteomes" id="UP001596501">
    <property type="component" value="Unassembled WGS sequence"/>
</dbReference>
<proteinExistence type="predicted"/>
<protein>
    <submittedName>
        <fullName evidence="2">Uncharacterized protein</fullName>
    </submittedName>
</protein>
<feature type="chain" id="PRO_5047304780" evidence="1">
    <location>
        <begin position="24"/>
        <end position="1043"/>
    </location>
</feature>
<sequence length="1043" mass="116647">MNWRIFVVLVSASILTSWFLAGASSEDINLEVSAPLAGYRKHLVENAVVSPTIRGAVEVPFVVLRAGKAAATVEFDIARSHSTLRMDDGQRIPLASPGIPVALFDLGEDRMGAIVRSLPENELLLADWTKSSTEIRFTKVKRSGVDFLMFRAALFQEGVLNLVVYDNNAAKNYLRRLRLEGNQWVDVGLDFELPTLEDPAGTHYEMEPPIFLFGEKDGLRIVAGTLDAKVGSERIVIERIRDCEKVLEAITTPIGVGILCNRKKVNALGAYTVVHPKGGTSEVLPLSQGIPWKLSWDERAAKLIWRKATDSLSYGEMLEHDIQRGQNGGMLELGSNNIEGRVAWSQIYYLNGFMDAIYLARREQQAFDVFYPLLEKLRLRIELEVRLIDRQLGSSQGLHTRAFTKDRSPALFSVQTSRALLLLTRYVEEFPDAQPLANLRKLEREVKTLQGHIEVLADAGEDAKWLAPGARHLRWPKGSAFYYDGMPVPYNHQNEWAYSILDAHRVAGGKTDDSEVEVQREIIRHFISKLGKDGRFPEPTAWYYWWGHAYDGYDKASFRSVNTPSYVGDKSLAWISFRTIDLTSVLAARGYVAEVGDGFEVSARDLIMRGEVYPFAARSLAGDGTRPGYRSSVAHKYARSGAPWEIANVPWALATLPAEKEVEDPHSYRLNEKVIKRLPSIASAVGDSLQADQFLLQYLEIALPYNASMATREAGRELGGKYVAWNLAYDLRAAILAYERTMDERFLVPFEHAAAKVIAMRDDRLGIVDDVRGRTANSWGSNRYSANKKKWVAWDAFAGMAVYPLVKYCVVARGTPGATRLCPQYRKVAEEALAEYEPYWRDDAASGGGYYVDPYLKDIAPLNHMLTLGLVHLELQKLGAGGHKDRAVKLARFFRSNWKDRNNGSVEWEYWAGALLKKNRLATAEDVTHAQINVHFAYESYKVGNVITKNDMIKLARTLMLNVKKSRGDWGADLAGRGQITGSGLHEGLMGWVVLDEFGSGVAQEIARFVMEYPASFPLGYFSYATGPIAIAYGLTERMSRAP</sequence>
<organism evidence="2 3">
    <name type="scientific">Hydrogenophaga atypica</name>
    <dbReference type="NCBI Taxonomy" id="249409"/>
    <lineage>
        <taxon>Bacteria</taxon>
        <taxon>Pseudomonadati</taxon>
        <taxon>Pseudomonadota</taxon>
        <taxon>Betaproteobacteria</taxon>
        <taxon>Burkholderiales</taxon>
        <taxon>Comamonadaceae</taxon>
        <taxon>Hydrogenophaga</taxon>
    </lineage>
</organism>
<gene>
    <name evidence="2" type="ORF">ACFQPB_03050</name>
</gene>
<reference evidence="3" key="1">
    <citation type="journal article" date="2019" name="Int. J. Syst. Evol. Microbiol.">
        <title>The Global Catalogue of Microorganisms (GCM) 10K type strain sequencing project: providing services to taxonomists for standard genome sequencing and annotation.</title>
        <authorList>
            <consortium name="The Broad Institute Genomics Platform"/>
            <consortium name="The Broad Institute Genome Sequencing Center for Infectious Disease"/>
            <person name="Wu L."/>
            <person name="Ma J."/>
        </authorList>
    </citation>
    <scope>NUCLEOTIDE SEQUENCE [LARGE SCALE GENOMIC DNA]</scope>
    <source>
        <strain evidence="3">CGMCC 1.12371</strain>
    </source>
</reference>
<name>A0ABW2QH37_9BURK</name>
<dbReference type="RefSeq" id="WP_382219672.1">
    <property type="nucleotide sequence ID" value="NZ_JBHTCA010000002.1"/>
</dbReference>
<keyword evidence="3" id="KW-1185">Reference proteome</keyword>
<comment type="caution">
    <text evidence="2">The sequence shown here is derived from an EMBL/GenBank/DDBJ whole genome shotgun (WGS) entry which is preliminary data.</text>
</comment>
<evidence type="ECO:0000313" key="2">
    <source>
        <dbReference type="EMBL" id="MFC7407833.1"/>
    </source>
</evidence>
<dbReference type="EMBL" id="JBHTCA010000002">
    <property type="protein sequence ID" value="MFC7407833.1"/>
    <property type="molecule type" value="Genomic_DNA"/>
</dbReference>
<feature type="signal peptide" evidence="1">
    <location>
        <begin position="1"/>
        <end position="23"/>
    </location>
</feature>
<evidence type="ECO:0000313" key="3">
    <source>
        <dbReference type="Proteomes" id="UP001596501"/>
    </source>
</evidence>
<evidence type="ECO:0000256" key="1">
    <source>
        <dbReference type="SAM" id="SignalP"/>
    </source>
</evidence>
<keyword evidence="1" id="KW-0732">Signal</keyword>